<name>A0A8S4SA95_9NEOP</name>
<feature type="non-terminal residue" evidence="2">
    <location>
        <position position="1"/>
    </location>
</feature>
<keyword evidence="3" id="KW-1185">Reference proteome</keyword>
<dbReference type="Proteomes" id="UP000838756">
    <property type="component" value="Unassembled WGS sequence"/>
</dbReference>
<comment type="caution">
    <text evidence="2">The sequence shown here is derived from an EMBL/GenBank/DDBJ whole genome shotgun (WGS) entry which is preliminary data.</text>
</comment>
<evidence type="ECO:0000313" key="2">
    <source>
        <dbReference type="EMBL" id="CAH2254156.1"/>
    </source>
</evidence>
<organism evidence="2 3">
    <name type="scientific">Pararge aegeria aegeria</name>
    <dbReference type="NCBI Taxonomy" id="348720"/>
    <lineage>
        <taxon>Eukaryota</taxon>
        <taxon>Metazoa</taxon>
        <taxon>Ecdysozoa</taxon>
        <taxon>Arthropoda</taxon>
        <taxon>Hexapoda</taxon>
        <taxon>Insecta</taxon>
        <taxon>Pterygota</taxon>
        <taxon>Neoptera</taxon>
        <taxon>Endopterygota</taxon>
        <taxon>Lepidoptera</taxon>
        <taxon>Glossata</taxon>
        <taxon>Ditrysia</taxon>
        <taxon>Papilionoidea</taxon>
        <taxon>Nymphalidae</taxon>
        <taxon>Satyrinae</taxon>
        <taxon>Satyrini</taxon>
        <taxon>Parargina</taxon>
        <taxon>Pararge</taxon>
    </lineage>
</organism>
<dbReference type="AlphaFoldDB" id="A0A8S4SA95"/>
<proteinExistence type="predicted"/>
<dbReference type="EMBL" id="CAKXAJ010026072">
    <property type="protein sequence ID" value="CAH2254156.1"/>
    <property type="molecule type" value="Genomic_DNA"/>
</dbReference>
<evidence type="ECO:0000256" key="1">
    <source>
        <dbReference type="SAM" id="MobiDB-lite"/>
    </source>
</evidence>
<reference evidence="2" key="1">
    <citation type="submission" date="2022-03" db="EMBL/GenBank/DDBJ databases">
        <authorList>
            <person name="Lindestad O."/>
        </authorList>
    </citation>
    <scope>NUCLEOTIDE SEQUENCE</scope>
</reference>
<evidence type="ECO:0000313" key="3">
    <source>
        <dbReference type="Proteomes" id="UP000838756"/>
    </source>
</evidence>
<protein>
    <submittedName>
        <fullName evidence="2">Jg14367 protein</fullName>
    </submittedName>
</protein>
<gene>
    <name evidence="2" type="primary">jg14367</name>
    <name evidence="2" type="ORF">PAEG_LOCUS22619</name>
</gene>
<feature type="region of interest" description="Disordered" evidence="1">
    <location>
        <begin position="1"/>
        <end position="24"/>
    </location>
</feature>
<accession>A0A8S4SA95</accession>
<sequence length="76" mass="8537">PKVLEWQPRTGKRSVGRPPTRWTDDIKRVAGSRGSKRLRTVELGTPYKRAMSSSGRLSVDVMKALKSPVMHTGDFK</sequence>